<accession>A0A0W8H2E9</accession>
<evidence type="ECO:0000256" key="7">
    <source>
        <dbReference type="ARBA" id="ARBA00023136"/>
    </source>
</evidence>
<dbReference type="InterPro" id="IPR007227">
    <property type="entry name" value="Cell_shape_determining_MreD"/>
</dbReference>
<dbReference type="NCBIfam" id="TIGR03426">
    <property type="entry name" value="shape_MreD"/>
    <property type="match status" value="1"/>
</dbReference>
<evidence type="ECO:0000256" key="6">
    <source>
        <dbReference type="ARBA" id="ARBA00022989"/>
    </source>
</evidence>
<dbReference type="GO" id="GO:0008360">
    <property type="term" value="P:regulation of cell shape"/>
    <property type="evidence" value="ECO:0007669"/>
    <property type="project" value="UniProtKB-KW"/>
</dbReference>
<keyword evidence="7" id="KW-0472">Membrane</keyword>
<evidence type="ECO:0000256" key="4">
    <source>
        <dbReference type="ARBA" id="ARBA00022692"/>
    </source>
</evidence>
<organism evidence="8 9">
    <name type="scientific">Acinetobacter johnsonii</name>
    <dbReference type="NCBI Taxonomy" id="40214"/>
    <lineage>
        <taxon>Bacteria</taxon>
        <taxon>Pseudomonadati</taxon>
        <taxon>Pseudomonadota</taxon>
        <taxon>Gammaproteobacteria</taxon>
        <taxon>Moraxellales</taxon>
        <taxon>Moraxellaceae</taxon>
        <taxon>Acinetobacter</taxon>
    </lineage>
</organism>
<dbReference type="PANTHER" id="PTHR37484:SF1">
    <property type="entry name" value="ROD SHAPE-DETERMINING PROTEIN MRED"/>
    <property type="match status" value="1"/>
</dbReference>
<evidence type="ECO:0000256" key="5">
    <source>
        <dbReference type="ARBA" id="ARBA00022960"/>
    </source>
</evidence>
<dbReference type="Pfam" id="PF04093">
    <property type="entry name" value="MreD"/>
    <property type="match status" value="1"/>
</dbReference>
<protein>
    <submittedName>
        <fullName evidence="8">Rod shape-determining protein MreD</fullName>
    </submittedName>
</protein>
<gene>
    <name evidence="8" type="ORF">ACNJC6_02844</name>
</gene>
<evidence type="ECO:0000256" key="1">
    <source>
        <dbReference type="ARBA" id="ARBA00004651"/>
    </source>
</evidence>
<name>A0A0W8H2E9_ACIJO</name>
<keyword evidence="6" id="KW-1133">Transmembrane helix</keyword>
<dbReference type="InterPro" id="IPR026034">
    <property type="entry name" value="MreD_proteobac"/>
</dbReference>
<dbReference type="RefSeq" id="WP_058869091.1">
    <property type="nucleotide sequence ID" value="NZ_CP031011.1"/>
</dbReference>
<dbReference type="AlphaFoldDB" id="A0A0W8H2E9"/>
<keyword evidence="5" id="KW-0133">Cell shape</keyword>
<reference evidence="8 9" key="1">
    <citation type="submission" date="2017-02" db="EMBL/GenBank/DDBJ databases">
        <authorList>
            <person name="Peterson S.W."/>
        </authorList>
    </citation>
    <scope>NUCLEOTIDE SEQUENCE [LARGE SCALE GENOMIC DNA]</scope>
    <source>
        <strain evidence="8">C6</strain>
    </source>
</reference>
<keyword evidence="3" id="KW-1003">Cell membrane</keyword>
<evidence type="ECO:0000256" key="2">
    <source>
        <dbReference type="ARBA" id="ARBA00007776"/>
    </source>
</evidence>
<dbReference type="Proteomes" id="UP000196240">
    <property type="component" value="Unassembled WGS sequence"/>
</dbReference>
<evidence type="ECO:0000313" key="8">
    <source>
        <dbReference type="EMBL" id="SJX23188.1"/>
    </source>
</evidence>
<dbReference type="GO" id="GO:0005886">
    <property type="term" value="C:plasma membrane"/>
    <property type="evidence" value="ECO:0007669"/>
    <property type="project" value="UniProtKB-SubCell"/>
</dbReference>
<dbReference type="EMBL" id="FUUY01000010">
    <property type="protein sequence ID" value="SJX23188.1"/>
    <property type="molecule type" value="Genomic_DNA"/>
</dbReference>
<proteinExistence type="inferred from homology"/>
<comment type="subcellular location">
    <subcellularLocation>
        <location evidence="1">Cell membrane</location>
        <topology evidence="1">Multi-pass membrane protein</topology>
    </subcellularLocation>
</comment>
<evidence type="ECO:0000313" key="9">
    <source>
        <dbReference type="Proteomes" id="UP000196240"/>
    </source>
</evidence>
<dbReference type="PANTHER" id="PTHR37484">
    <property type="entry name" value="ROD SHAPE-DETERMINING PROTEIN MRED"/>
    <property type="match status" value="1"/>
</dbReference>
<evidence type="ECO:0000256" key="3">
    <source>
        <dbReference type="ARBA" id="ARBA00022475"/>
    </source>
</evidence>
<keyword evidence="4" id="KW-0812">Transmembrane</keyword>
<comment type="similarity">
    <text evidence="2">Belongs to the MreD family.</text>
</comment>
<sequence>MPIAKLRAAKQRDPLFPIIFSVIIASVLMVYPLSYALSGWRPLFMMMVMLFWVLCQPTWSGIWFAFAVGIFTDLLLDAPLGLNALSFVLITFVSRFLTRERRIMTFANIWVITTLAVVAHLFITWIAQIMIGAQFSLARHWQPLLSSVLTFPIVYFILKKWRV</sequence>